<reference evidence="12" key="1">
    <citation type="journal article" date="2019" name="Int. J. Syst. Evol. Microbiol.">
        <title>The Global Catalogue of Microorganisms (GCM) 10K type strain sequencing project: providing services to taxonomists for standard genome sequencing and annotation.</title>
        <authorList>
            <consortium name="The Broad Institute Genomics Platform"/>
            <consortium name="The Broad Institute Genome Sequencing Center for Infectious Disease"/>
            <person name="Wu L."/>
            <person name="Ma J."/>
        </authorList>
    </citation>
    <scope>NUCLEOTIDE SEQUENCE [LARGE SCALE GENOMIC DNA]</scope>
    <source>
        <strain evidence="12">CCUG 53270</strain>
    </source>
</reference>
<protein>
    <submittedName>
        <fullName evidence="11">Response regulator</fullName>
    </submittedName>
</protein>
<dbReference type="EMBL" id="JBHTLU010000058">
    <property type="protein sequence ID" value="MFD1225350.1"/>
    <property type="molecule type" value="Genomic_DNA"/>
</dbReference>
<proteinExistence type="predicted"/>
<comment type="caution">
    <text evidence="11">The sequence shown here is derived from an EMBL/GenBank/DDBJ whole genome shotgun (WGS) entry which is preliminary data.</text>
</comment>
<evidence type="ECO:0000256" key="8">
    <source>
        <dbReference type="PROSITE-ProRule" id="PRU00169"/>
    </source>
</evidence>
<dbReference type="Pfam" id="PF12833">
    <property type="entry name" value="HTH_18"/>
    <property type="match status" value="1"/>
</dbReference>
<gene>
    <name evidence="11" type="ORF">ACFQ4B_35240</name>
</gene>
<evidence type="ECO:0000256" key="7">
    <source>
        <dbReference type="ARBA" id="ARBA00023163"/>
    </source>
</evidence>
<evidence type="ECO:0000256" key="6">
    <source>
        <dbReference type="ARBA" id="ARBA00023125"/>
    </source>
</evidence>
<dbReference type="Gene3D" id="1.10.10.60">
    <property type="entry name" value="Homeodomain-like"/>
    <property type="match status" value="2"/>
</dbReference>
<keyword evidence="2" id="KW-0963">Cytoplasm</keyword>
<sequence length="535" mass="61858">MLRLLIVDDEVHAAHGIERGIEWSRLGVSQVLVAYNIRQAKELYAAHTIDLMICDIEMPQGNGIELLTWVKEQYPSTECLFLTCHADFGYAQQALQLGSLDYMLKPVRYEDLESAVIKAIRKIQADQDTRKFTETLKHYQGLWSLHQPLLVERFWSDIIHNVLSSHPDQITEAIRNRSVPYGPDSRFFPVLITIRSWGRSLTDREMKIMEYALRNTADHSFGLNGLSGLVMQISAANLIVLLPEEHRLSTSDSELEEALQAYLTYCSQYFYCELACYIGYMAYIFEIQQIVERLVQLDLDNATNSRKVYHLEEAAEREALMEPPDMNKWLDMLHLGSKSSLLAEINAYLEEMKSRECSTKTLQAFYHDFLQMIYHILHMKGYQAHLMFSEEIGLGPVESVTRSVASMQEWTGRTIELVIEWIRDVEQPNSVVDRVKKFIADNMASKDLTRDDIAEFVYLHPDYLTRLFKKEAGVSLSDYLLEAKFKHAQAMLIKSDRSVSDIAASIGYTNFSHFSKMFKRITNMNPLEFRKKHTR</sequence>
<accession>A0ABW3UWW7</accession>
<dbReference type="PROSITE" id="PS50110">
    <property type="entry name" value="RESPONSE_REGULATORY"/>
    <property type="match status" value="1"/>
</dbReference>
<evidence type="ECO:0000313" key="12">
    <source>
        <dbReference type="Proteomes" id="UP001597180"/>
    </source>
</evidence>
<name>A0ABW3UWW7_9BACL</name>
<evidence type="ECO:0000256" key="2">
    <source>
        <dbReference type="ARBA" id="ARBA00022490"/>
    </source>
</evidence>
<feature type="domain" description="HTH araC/xylS-type" evidence="9">
    <location>
        <begin position="433"/>
        <end position="532"/>
    </location>
</feature>
<dbReference type="Proteomes" id="UP001597180">
    <property type="component" value="Unassembled WGS sequence"/>
</dbReference>
<keyword evidence="4" id="KW-0902">Two-component regulatory system</keyword>
<dbReference type="SMART" id="SM00342">
    <property type="entry name" value="HTH_ARAC"/>
    <property type="match status" value="1"/>
</dbReference>
<dbReference type="InterPro" id="IPR009057">
    <property type="entry name" value="Homeodomain-like_sf"/>
</dbReference>
<dbReference type="Gene3D" id="3.40.50.2300">
    <property type="match status" value="1"/>
</dbReference>
<keyword evidence="12" id="KW-1185">Reference proteome</keyword>
<dbReference type="InterPro" id="IPR020449">
    <property type="entry name" value="Tscrpt_reg_AraC-type_HTH"/>
</dbReference>
<dbReference type="SUPFAM" id="SSF52172">
    <property type="entry name" value="CheY-like"/>
    <property type="match status" value="1"/>
</dbReference>
<dbReference type="PANTHER" id="PTHR42713:SF3">
    <property type="entry name" value="TRANSCRIPTIONAL REGULATORY PROTEIN HPTR"/>
    <property type="match status" value="1"/>
</dbReference>
<dbReference type="SUPFAM" id="SSF46689">
    <property type="entry name" value="Homeodomain-like"/>
    <property type="match status" value="2"/>
</dbReference>
<evidence type="ECO:0000259" key="9">
    <source>
        <dbReference type="PROSITE" id="PS01124"/>
    </source>
</evidence>
<evidence type="ECO:0000313" key="11">
    <source>
        <dbReference type="EMBL" id="MFD1225350.1"/>
    </source>
</evidence>
<dbReference type="InterPro" id="IPR018060">
    <property type="entry name" value="HTH_AraC"/>
</dbReference>
<dbReference type="PRINTS" id="PR00032">
    <property type="entry name" value="HTHARAC"/>
</dbReference>
<feature type="modified residue" description="4-aspartylphosphate" evidence="8">
    <location>
        <position position="55"/>
    </location>
</feature>
<keyword evidence="6" id="KW-0238">DNA-binding</keyword>
<dbReference type="RefSeq" id="WP_345594137.1">
    <property type="nucleotide sequence ID" value="NZ_BAABJG010000052.1"/>
</dbReference>
<evidence type="ECO:0000256" key="1">
    <source>
        <dbReference type="ARBA" id="ARBA00004496"/>
    </source>
</evidence>
<keyword evidence="7" id="KW-0804">Transcription</keyword>
<evidence type="ECO:0000256" key="3">
    <source>
        <dbReference type="ARBA" id="ARBA00022553"/>
    </source>
</evidence>
<comment type="subcellular location">
    <subcellularLocation>
        <location evidence="1">Cytoplasm</location>
    </subcellularLocation>
</comment>
<dbReference type="PANTHER" id="PTHR42713">
    <property type="entry name" value="HISTIDINE KINASE-RELATED"/>
    <property type="match status" value="1"/>
</dbReference>
<evidence type="ECO:0000256" key="5">
    <source>
        <dbReference type="ARBA" id="ARBA00023015"/>
    </source>
</evidence>
<organism evidence="11 12">
    <name type="scientific">Paenibacillus vulneris</name>
    <dbReference type="NCBI Taxonomy" id="1133364"/>
    <lineage>
        <taxon>Bacteria</taxon>
        <taxon>Bacillati</taxon>
        <taxon>Bacillota</taxon>
        <taxon>Bacilli</taxon>
        <taxon>Bacillales</taxon>
        <taxon>Paenibacillaceae</taxon>
        <taxon>Paenibacillus</taxon>
    </lineage>
</organism>
<dbReference type="Pfam" id="PF00072">
    <property type="entry name" value="Response_reg"/>
    <property type="match status" value="1"/>
</dbReference>
<dbReference type="InterPro" id="IPR001789">
    <property type="entry name" value="Sig_transdc_resp-reg_receiver"/>
</dbReference>
<keyword evidence="5" id="KW-0805">Transcription regulation</keyword>
<dbReference type="PROSITE" id="PS01124">
    <property type="entry name" value="HTH_ARAC_FAMILY_2"/>
    <property type="match status" value="1"/>
</dbReference>
<evidence type="ECO:0000256" key="4">
    <source>
        <dbReference type="ARBA" id="ARBA00023012"/>
    </source>
</evidence>
<evidence type="ECO:0000259" key="10">
    <source>
        <dbReference type="PROSITE" id="PS50110"/>
    </source>
</evidence>
<dbReference type="InterPro" id="IPR011006">
    <property type="entry name" value="CheY-like_superfamily"/>
</dbReference>
<keyword evidence="3 8" id="KW-0597">Phosphoprotein</keyword>
<dbReference type="CDD" id="cd17536">
    <property type="entry name" value="REC_YesN-like"/>
    <property type="match status" value="1"/>
</dbReference>
<feature type="domain" description="Response regulatory" evidence="10">
    <location>
        <begin position="3"/>
        <end position="120"/>
    </location>
</feature>
<dbReference type="SMART" id="SM00448">
    <property type="entry name" value="REC"/>
    <property type="match status" value="1"/>
</dbReference>
<dbReference type="InterPro" id="IPR051552">
    <property type="entry name" value="HptR"/>
</dbReference>